<accession>A0A1H2RGL4</accession>
<organism evidence="16 17">
    <name type="scientific">Thiocapsa roseopersicina</name>
    <dbReference type="NCBI Taxonomy" id="1058"/>
    <lineage>
        <taxon>Bacteria</taxon>
        <taxon>Pseudomonadati</taxon>
        <taxon>Pseudomonadota</taxon>
        <taxon>Gammaproteobacteria</taxon>
        <taxon>Chromatiales</taxon>
        <taxon>Chromatiaceae</taxon>
        <taxon>Thiocapsa</taxon>
    </lineage>
</organism>
<feature type="active site" evidence="12">
    <location>
        <position position="248"/>
    </location>
</feature>
<evidence type="ECO:0000256" key="5">
    <source>
        <dbReference type="ARBA" id="ARBA00017128"/>
    </source>
</evidence>
<dbReference type="PROSITE" id="PS01129">
    <property type="entry name" value="PSI_RLU"/>
    <property type="match status" value="1"/>
</dbReference>
<dbReference type="SUPFAM" id="SSF55120">
    <property type="entry name" value="Pseudouridine synthase"/>
    <property type="match status" value="1"/>
</dbReference>
<evidence type="ECO:0000256" key="6">
    <source>
        <dbReference type="ARBA" id="ARBA00022552"/>
    </source>
</evidence>
<dbReference type="PANTHER" id="PTHR21600">
    <property type="entry name" value="MITOCHONDRIAL RNA PSEUDOURIDINE SYNTHASE"/>
    <property type="match status" value="1"/>
</dbReference>
<keyword evidence="17" id="KW-1185">Reference proteome</keyword>
<evidence type="ECO:0000256" key="14">
    <source>
        <dbReference type="SAM" id="MobiDB-lite"/>
    </source>
</evidence>
<dbReference type="InterPro" id="IPR020103">
    <property type="entry name" value="PsdUridine_synth_cat_dom_sf"/>
</dbReference>
<dbReference type="Proteomes" id="UP000198816">
    <property type="component" value="Unassembled WGS sequence"/>
</dbReference>
<dbReference type="SMART" id="SM00363">
    <property type="entry name" value="S4"/>
    <property type="match status" value="1"/>
</dbReference>
<dbReference type="CDD" id="cd00165">
    <property type="entry name" value="S4"/>
    <property type="match status" value="1"/>
</dbReference>
<dbReference type="AlphaFoldDB" id="A0A1H2RGL4"/>
<gene>
    <name evidence="16" type="ORF">SAMN05421783_10224</name>
</gene>
<keyword evidence="7 13" id="KW-0694">RNA-binding</keyword>
<dbReference type="RefSeq" id="WP_342721886.1">
    <property type="nucleotide sequence ID" value="NZ_FNNZ01000002.1"/>
</dbReference>
<evidence type="ECO:0000313" key="16">
    <source>
        <dbReference type="EMBL" id="SDW18592.1"/>
    </source>
</evidence>
<dbReference type="Gene3D" id="3.10.290.10">
    <property type="entry name" value="RNA-binding S4 domain"/>
    <property type="match status" value="1"/>
</dbReference>
<feature type="compositionally biased region" description="Low complexity" evidence="14">
    <location>
        <begin position="38"/>
        <end position="61"/>
    </location>
</feature>
<dbReference type="InterPro" id="IPR036986">
    <property type="entry name" value="S4_RNA-bd_sf"/>
</dbReference>
<dbReference type="InterPro" id="IPR002942">
    <property type="entry name" value="S4_RNA-bd"/>
</dbReference>
<feature type="region of interest" description="Disordered" evidence="14">
    <location>
        <begin position="1"/>
        <end position="111"/>
    </location>
</feature>
<dbReference type="PANTHER" id="PTHR21600:SF92">
    <property type="entry name" value="RIBOSOMAL LARGE SUBUNIT PSEUDOURIDINE SYNTHASE C"/>
    <property type="match status" value="1"/>
</dbReference>
<dbReference type="EC" id="5.4.99.24" evidence="4"/>
<evidence type="ECO:0000256" key="1">
    <source>
        <dbReference type="ARBA" id="ARBA00000381"/>
    </source>
</evidence>
<evidence type="ECO:0000256" key="10">
    <source>
        <dbReference type="ARBA" id="ARBA00031975"/>
    </source>
</evidence>
<evidence type="ECO:0000256" key="2">
    <source>
        <dbReference type="ARBA" id="ARBA00002876"/>
    </source>
</evidence>
<evidence type="ECO:0000256" key="9">
    <source>
        <dbReference type="ARBA" id="ARBA00030705"/>
    </source>
</evidence>
<dbReference type="InterPro" id="IPR006225">
    <property type="entry name" value="PsdUridine_synth_RluC/D"/>
</dbReference>
<dbReference type="GO" id="GO:0003723">
    <property type="term" value="F:RNA binding"/>
    <property type="evidence" value="ECO:0007669"/>
    <property type="project" value="UniProtKB-KW"/>
</dbReference>
<feature type="domain" description="RNA-binding S4" evidence="15">
    <location>
        <begin position="126"/>
        <end position="185"/>
    </location>
</feature>
<evidence type="ECO:0000256" key="3">
    <source>
        <dbReference type="ARBA" id="ARBA00010876"/>
    </source>
</evidence>
<proteinExistence type="inferred from homology"/>
<evidence type="ECO:0000256" key="13">
    <source>
        <dbReference type="PROSITE-ProRule" id="PRU00182"/>
    </source>
</evidence>
<dbReference type="Pfam" id="PF00849">
    <property type="entry name" value="PseudoU_synth_2"/>
    <property type="match status" value="1"/>
</dbReference>
<feature type="compositionally biased region" description="Basic and acidic residues" evidence="14">
    <location>
        <begin position="25"/>
        <end position="37"/>
    </location>
</feature>
<reference evidence="17" key="1">
    <citation type="submission" date="2016-10" db="EMBL/GenBank/DDBJ databases">
        <authorList>
            <person name="Varghese N."/>
            <person name="Submissions S."/>
        </authorList>
    </citation>
    <scope>NUCLEOTIDE SEQUENCE [LARGE SCALE GENOMIC DNA]</scope>
    <source>
        <strain evidence="17">DSM 217</strain>
    </source>
</reference>
<dbReference type="NCBIfam" id="TIGR00005">
    <property type="entry name" value="rluA_subfam"/>
    <property type="match status" value="1"/>
</dbReference>
<comment type="catalytic activity">
    <reaction evidence="1">
        <text>uridine(955/2504/2580) in 23S rRNA = pseudouridine(955/2504/2580) in 23S rRNA</text>
        <dbReference type="Rhea" id="RHEA:42528"/>
        <dbReference type="Rhea" id="RHEA-COMP:10099"/>
        <dbReference type="Rhea" id="RHEA-COMP:10100"/>
        <dbReference type="ChEBI" id="CHEBI:65314"/>
        <dbReference type="ChEBI" id="CHEBI:65315"/>
        <dbReference type="EC" id="5.4.99.24"/>
    </reaction>
</comment>
<dbReference type="InterPro" id="IPR006145">
    <property type="entry name" value="PsdUridine_synth_RsuA/RluA"/>
</dbReference>
<dbReference type="InterPro" id="IPR050188">
    <property type="entry name" value="RluA_PseudoU_synthase"/>
</dbReference>
<feature type="compositionally biased region" description="Basic and acidic residues" evidence="14">
    <location>
        <begin position="1"/>
        <end position="11"/>
    </location>
</feature>
<dbReference type="SUPFAM" id="SSF55174">
    <property type="entry name" value="Alpha-L RNA-binding motif"/>
    <property type="match status" value="1"/>
</dbReference>
<feature type="compositionally biased region" description="Basic and acidic residues" evidence="14">
    <location>
        <begin position="87"/>
        <end position="111"/>
    </location>
</feature>
<dbReference type="PROSITE" id="PS50889">
    <property type="entry name" value="S4"/>
    <property type="match status" value="1"/>
</dbReference>
<evidence type="ECO:0000256" key="4">
    <source>
        <dbReference type="ARBA" id="ARBA00012785"/>
    </source>
</evidence>
<dbReference type="EMBL" id="FNNZ01000002">
    <property type="protein sequence ID" value="SDW18592.1"/>
    <property type="molecule type" value="Genomic_DNA"/>
</dbReference>
<evidence type="ECO:0000256" key="7">
    <source>
        <dbReference type="ARBA" id="ARBA00022884"/>
    </source>
</evidence>
<protein>
    <recommendedName>
        <fullName evidence="5">Ribosomal large subunit pseudouridine synthase C</fullName>
        <ecNumber evidence="4">5.4.99.24</ecNumber>
    </recommendedName>
    <alternativeName>
        <fullName evidence="9">23S rRNA pseudouridine(955/2504/2580) synthase</fullName>
    </alternativeName>
    <alternativeName>
        <fullName evidence="10">rRNA pseudouridylate synthase C</fullName>
    </alternativeName>
    <alternativeName>
        <fullName evidence="11">rRNA-uridine isomerase C</fullName>
    </alternativeName>
</protein>
<dbReference type="GO" id="GO:0000455">
    <property type="term" value="P:enzyme-directed rRNA pseudouridine synthesis"/>
    <property type="evidence" value="ECO:0007669"/>
    <property type="project" value="TreeGrafter"/>
</dbReference>
<comment type="similarity">
    <text evidence="3">Belongs to the pseudouridine synthase RluA family.</text>
</comment>
<dbReference type="CDD" id="cd02869">
    <property type="entry name" value="PseudoU_synth_RluA_like"/>
    <property type="match status" value="1"/>
</dbReference>
<sequence length="426" mass="46133">MNRSHPRADRRPSKHAPARAAGGRDVSRGRPAFERSGSKSAAAGSPGAKSRASAGAGPKSPVSRRADPGTTGSKPAGSKRAGPGRTQLERSGPRPAVAERPRPEPALPRDDSAVRVLCVDAESDGQRIDNFLLRHLKGVPRSHLYRVMRRGEVRVNKGRVKASHRLRTGDLVRIPPVRTALPGTQARVPASRLAPLAEAVLYEDERLLVIDKPAGLAVHGGSGLSYGLIESLRELRPGRELELVHRLDRETSGCILISKRRSALRELHELIREGGMDKRYLALIVGELERPTVGVDAPLKKNVLQGGERMVQVDPDDGKPARTVFRRLGCFRSDSGVLTLVEAELITGRTHQIRVHAAHMGSPLAGDPKYGDETANRTLKAQGLARLFLHASALSFQLEGAERAHRVESPLPDDLERFLSALEPAA</sequence>
<dbReference type="InterPro" id="IPR006224">
    <property type="entry name" value="PsdUridine_synth_RluA-like_CS"/>
</dbReference>
<evidence type="ECO:0000256" key="8">
    <source>
        <dbReference type="ARBA" id="ARBA00023235"/>
    </source>
</evidence>
<keyword evidence="6" id="KW-0698">rRNA processing</keyword>
<evidence type="ECO:0000259" key="15">
    <source>
        <dbReference type="SMART" id="SM00363"/>
    </source>
</evidence>
<dbReference type="GO" id="GO:0160141">
    <property type="term" value="F:23S rRNA pseudouridine(955/2504/2580) synthase activity"/>
    <property type="evidence" value="ECO:0007669"/>
    <property type="project" value="UniProtKB-EC"/>
</dbReference>
<keyword evidence="8" id="KW-0413">Isomerase</keyword>
<evidence type="ECO:0000313" key="17">
    <source>
        <dbReference type="Proteomes" id="UP000198816"/>
    </source>
</evidence>
<evidence type="ECO:0000256" key="11">
    <source>
        <dbReference type="ARBA" id="ARBA00033053"/>
    </source>
</evidence>
<dbReference type="Gene3D" id="3.30.2350.10">
    <property type="entry name" value="Pseudouridine synthase"/>
    <property type="match status" value="1"/>
</dbReference>
<evidence type="ECO:0000256" key="12">
    <source>
        <dbReference type="PIRSR" id="PIRSR606225-1"/>
    </source>
</evidence>
<dbReference type="STRING" id="1058.SAMN05421783_10224"/>
<comment type="function">
    <text evidence="2">Responsible for synthesis of pseudouridine from uracil at positions 955, 2504 and 2580 in 23S ribosomal RNA.</text>
</comment>
<dbReference type="Pfam" id="PF01479">
    <property type="entry name" value="S4"/>
    <property type="match status" value="1"/>
</dbReference>
<name>A0A1H2RGL4_THIRO</name>